<evidence type="ECO:0000313" key="3">
    <source>
        <dbReference type="Proteomes" id="UP000194003"/>
    </source>
</evidence>
<keyword evidence="1" id="KW-0472">Membrane</keyword>
<gene>
    <name evidence="2" type="ORF">MAIT1_00536</name>
</gene>
<reference evidence="2 3" key="1">
    <citation type="journal article" date="2016" name="BMC Genomics">
        <title>Combined genomic and structural analyses of a cultured magnetotactic bacterium reveals its niche adaptation to a dynamic environment.</title>
        <authorList>
            <person name="Araujo A.C."/>
            <person name="Morillo V."/>
            <person name="Cypriano J."/>
            <person name="Teixeira L.C."/>
            <person name="Leao P."/>
            <person name="Lyra S."/>
            <person name="Almeida L.G."/>
            <person name="Bazylinski D.A."/>
            <person name="Vasconcellos A.T."/>
            <person name="Abreu F."/>
            <person name="Lins U."/>
        </authorList>
    </citation>
    <scope>NUCLEOTIDE SEQUENCE [LARGE SCALE GENOMIC DNA]</scope>
    <source>
        <strain evidence="2 3">IT-1</strain>
    </source>
</reference>
<proteinExistence type="predicted"/>
<protein>
    <submittedName>
        <fullName evidence="2">Uncharacterized protein</fullName>
    </submittedName>
</protein>
<feature type="transmembrane region" description="Helical" evidence="1">
    <location>
        <begin position="20"/>
        <end position="42"/>
    </location>
</feature>
<evidence type="ECO:0000256" key="1">
    <source>
        <dbReference type="SAM" id="Phobius"/>
    </source>
</evidence>
<dbReference type="EMBL" id="LVJN01000021">
    <property type="protein sequence ID" value="OSM00111.1"/>
    <property type="molecule type" value="Genomic_DNA"/>
</dbReference>
<keyword evidence="3" id="KW-1185">Reference proteome</keyword>
<sequence length="155" mass="17016">MTPFALLFPATESMAKMALIGFLVSGMALTAILPPLWLLGTLNNHLLQRPTLLPWSRRVQHPLFWGANIGLGVGTVLAYSVLYMETMGYNGLYPNEICAVEWAESWAQCNIQWGAALGYLLFPSIMLGAGIFLIAALLWALDAEGRHLRRGADVN</sequence>
<dbReference type="Proteomes" id="UP000194003">
    <property type="component" value="Unassembled WGS sequence"/>
</dbReference>
<dbReference type="AlphaFoldDB" id="A0A1Y2K1C9"/>
<comment type="caution">
    <text evidence="2">The sequence shown here is derived from an EMBL/GenBank/DDBJ whole genome shotgun (WGS) entry which is preliminary data.</text>
</comment>
<feature type="transmembrane region" description="Helical" evidence="1">
    <location>
        <begin position="120"/>
        <end position="141"/>
    </location>
</feature>
<feature type="transmembrane region" description="Helical" evidence="1">
    <location>
        <begin position="63"/>
        <end position="84"/>
    </location>
</feature>
<dbReference type="OrthoDB" id="9804379at2"/>
<accession>A0A1Y2K1C9</accession>
<dbReference type="RefSeq" id="WP_085446491.1">
    <property type="nucleotide sequence ID" value="NZ_LVJN01000021.1"/>
</dbReference>
<keyword evidence="1" id="KW-0812">Transmembrane</keyword>
<evidence type="ECO:0000313" key="2">
    <source>
        <dbReference type="EMBL" id="OSM00111.1"/>
    </source>
</evidence>
<keyword evidence="1" id="KW-1133">Transmembrane helix</keyword>
<organism evidence="2 3">
    <name type="scientific">Magnetofaba australis IT-1</name>
    <dbReference type="NCBI Taxonomy" id="1434232"/>
    <lineage>
        <taxon>Bacteria</taxon>
        <taxon>Pseudomonadati</taxon>
        <taxon>Pseudomonadota</taxon>
        <taxon>Magnetococcia</taxon>
        <taxon>Magnetococcales</taxon>
        <taxon>Magnetococcaceae</taxon>
        <taxon>Magnetofaba</taxon>
    </lineage>
</organism>
<name>A0A1Y2K1C9_9PROT</name>